<organism evidence="1 2">
    <name type="scientific">Xenorhabdus doucetiae</name>
    <dbReference type="NCBI Taxonomy" id="351671"/>
    <lineage>
        <taxon>Bacteria</taxon>
        <taxon>Pseudomonadati</taxon>
        <taxon>Pseudomonadota</taxon>
        <taxon>Gammaproteobacteria</taxon>
        <taxon>Enterobacterales</taxon>
        <taxon>Morganellaceae</taxon>
        <taxon>Xenorhabdus</taxon>
    </lineage>
</organism>
<dbReference type="STRING" id="351671.XDD1_2998"/>
<protein>
    <submittedName>
        <fullName evidence="1">Uncharacterized protein</fullName>
    </submittedName>
</protein>
<dbReference type="EMBL" id="FO704550">
    <property type="protein sequence ID" value="CDG18697.1"/>
    <property type="molecule type" value="Genomic_DNA"/>
</dbReference>
<sequence>MGCLNLDFRVYNNSGYFPDPTLVMAKKDTNFDDIPDLPLYTGQ</sequence>
<proteinExistence type="predicted"/>
<dbReference type="AlphaFoldDB" id="A0A068QUL7"/>
<gene>
    <name evidence="1" type="ORF">XDD1_2998</name>
</gene>
<name>A0A068QUL7_9GAMM</name>
<dbReference type="HOGENOM" id="CLU_3241626_0_0_6"/>
<dbReference type="Proteomes" id="UP000032721">
    <property type="component" value="Chromosome"/>
</dbReference>
<evidence type="ECO:0000313" key="2">
    <source>
        <dbReference type="Proteomes" id="UP000032721"/>
    </source>
</evidence>
<dbReference type="KEGG" id="xdo:XDD1_2998"/>
<reference evidence="1 2" key="1">
    <citation type="submission" date="2013-07" db="EMBL/GenBank/DDBJ databases">
        <authorList>
            <person name="Genoscope - CEA"/>
        </authorList>
    </citation>
    <scope>NUCLEOTIDE SEQUENCE [LARGE SCALE GENOMIC DNA]</scope>
    <source>
        <strain evidence="2">FRM16 / DSM 17909</strain>
    </source>
</reference>
<accession>A0A068QUL7</accession>
<evidence type="ECO:0000313" key="1">
    <source>
        <dbReference type="EMBL" id="CDG18697.1"/>
    </source>
</evidence>